<dbReference type="GO" id="GO:0016791">
    <property type="term" value="F:phosphatase activity"/>
    <property type="evidence" value="ECO:0007669"/>
    <property type="project" value="TreeGrafter"/>
</dbReference>
<evidence type="ECO:0000256" key="2">
    <source>
        <dbReference type="ARBA" id="ARBA00022801"/>
    </source>
</evidence>
<organism evidence="3">
    <name type="scientific">Hexamita inflata</name>
    <dbReference type="NCBI Taxonomy" id="28002"/>
    <lineage>
        <taxon>Eukaryota</taxon>
        <taxon>Metamonada</taxon>
        <taxon>Diplomonadida</taxon>
        <taxon>Hexamitidae</taxon>
        <taxon>Hexamitinae</taxon>
        <taxon>Hexamita</taxon>
    </lineage>
</organism>
<keyword evidence="2" id="KW-0378">Hydrolase</keyword>
<reference evidence="3" key="1">
    <citation type="submission" date="2023-06" db="EMBL/GenBank/DDBJ databases">
        <authorList>
            <person name="Kurt Z."/>
        </authorList>
    </citation>
    <scope>NUCLEOTIDE SEQUENCE</scope>
</reference>
<dbReference type="PROSITE" id="PS00616">
    <property type="entry name" value="HIS_ACID_PHOSPHAT_1"/>
    <property type="match status" value="1"/>
</dbReference>
<dbReference type="InterPro" id="IPR033379">
    <property type="entry name" value="Acid_Pase_AS"/>
</dbReference>
<gene>
    <name evidence="3" type="ORF">HINF_LOCUS25064</name>
    <name evidence="4" type="ORF">HINF_LOCUS33711</name>
</gene>
<evidence type="ECO:0000256" key="1">
    <source>
        <dbReference type="ARBA" id="ARBA00005375"/>
    </source>
</evidence>
<evidence type="ECO:0000313" key="4">
    <source>
        <dbReference type="EMBL" id="CAL6030834.1"/>
    </source>
</evidence>
<dbReference type="EMBL" id="CAXDID020000118">
    <property type="protein sequence ID" value="CAL6030834.1"/>
    <property type="molecule type" value="Genomic_DNA"/>
</dbReference>
<proteinExistence type="inferred from homology"/>
<dbReference type="Pfam" id="PF00328">
    <property type="entry name" value="His_Phos_2"/>
    <property type="match status" value="1"/>
</dbReference>
<reference evidence="4 5" key="2">
    <citation type="submission" date="2024-07" db="EMBL/GenBank/DDBJ databases">
        <authorList>
            <person name="Akdeniz Z."/>
        </authorList>
    </citation>
    <scope>NUCLEOTIDE SEQUENCE [LARGE SCALE GENOMIC DNA]</scope>
</reference>
<dbReference type="Gene3D" id="3.40.50.1240">
    <property type="entry name" value="Phosphoglycerate mutase-like"/>
    <property type="match status" value="1"/>
</dbReference>
<dbReference type="AlphaFoldDB" id="A0AA86U238"/>
<comment type="caution">
    <text evidence="3">The sequence shown here is derived from an EMBL/GenBank/DDBJ whole genome shotgun (WGS) entry which is preliminary data.</text>
</comment>
<sequence>MLILNQVLLEALKQVLIMTRHGTRTPMVGFPNDDSEWQCLQRHLYNFQHKNNPLSSKPALKLVFDVKNNLKGPCFSGQLADQGYQQNVFLSQLWEQLYESVYSNSSIRTTSIERVRLSLSGQLNNVNASIHNAHVANMFTDSTAVNWNCSWISTYKKYLYEHSTYHRQELSALQHRCQLYDNWEGIGDDMKARIAMNVPFPSCLTLQEVNLAMQIQDDQFNLRYFTNPNINQRTKFIQITIGTYMNDLINFIQNGTPFHISSAHDTSVGPLAAVLIQGEFGQVGFSSFINVEVWEENGKELVKVRFRNGPKGEGKYMVQNACGEVVCTKQQVIYWLEKYRISVKQREEMCRSQFVE</sequence>
<dbReference type="InterPro" id="IPR000560">
    <property type="entry name" value="His_Pase_clade-2"/>
</dbReference>
<comment type="similarity">
    <text evidence="1">Belongs to the histidine acid phosphatase family.</text>
</comment>
<protein>
    <submittedName>
        <fullName evidence="3">Acid phosphatase</fullName>
    </submittedName>
    <submittedName>
        <fullName evidence="4">Acid_phosphatase</fullName>
    </submittedName>
</protein>
<dbReference type="PANTHER" id="PTHR11567">
    <property type="entry name" value="ACID PHOSPHATASE-RELATED"/>
    <property type="match status" value="1"/>
</dbReference>
<dbReference type="InterPro" id="IPR050645">
    <property type="entry name" value="Histidine_acid_phosphatase"/>
</dbReference>
<dbReference type="InterPro" id="IPR029033">
    <property type="entry name" value="His_PPase_superfam"/>
</dbReference>
<dbReference type="PANTHER" id="PTHR11567:SF110">
    <property type="entry name" value="2-PHOSPHOXYLOSE PHOSPHATASE 1"/>
    <property type="match status" value="1"/>
</dbReference>
<evidence type="ECO:0000313" key="5">
    <source>
        <dbReference type="Proteomes" id="UP001642409"/>
    </source>
</evidence>
<evidence type="ECO:0000313" key="3">
    <source>
        <dbReference type="EMBL" id="CAI9937419.1"/>
    </source>
</evidence>
<dbReference type="EMBL" id="CATOUU010000646">
    <property type="protein sequence ID" value="CAI9937419.1"/>
    <property type="molecule type" value="Genomic_DNA"/>
</dbReference>
<dbReference type="Proteomes" id="UP001642409">
    <property type="component" value="Unassembled WGS sequence"/>
</dbReference>
<dbReference type="SUPFAM" id="SSF53254">
    <property type="entry name" value="Phosphoglycerate mutase-like"/>
    <property type="match status" value="1"/>
</dbReference>
<accession>A0AA86U238</accession>
<keyword evidence="5" id="KW-1185">Reference proteome</keyword>
<name>A0AA86U238_9EUKA</name>